<accession>A0ABZ0CR30</accession>
<feature type="domain" description="Thioredoxin" evidence="4">
    <location>
        <begin position="15"/>
        <end position="165"/>
    </location>
</feature>
<dbReference type="Pfam" id="PF08534">
    <property type="entry name" value="Redoxin"/>
    <property type="match status" value="1"/>
</dbReference>
<dbReference type="InterPro" id="IPR050553">
    <property type="entry name" value="Thioredoxin_ResA/DsbE_sf"/>
</dbReference>
<dbReference type="PROSITE" id="PS00194">
    <property type="entry name" value="THIOREDOXIN_1"/>
    <property type="match status" value="1"/>
</dbReference>
<evidence type="ECO:0000256" key="1">
    <source>
        <dbReference type="ARBA" id="ARBA00004196"/>
    </source>
</evidence>
<dbReference type="Proteomes" id="UP001303946">
    <property type="component" value="Chromosome"/>
</dbReference>
<reference evidence="5 6" key="1">
    <citation type="submission" date="2023-10" db="EMBL/GenBank/DDBJ databases">
        <title>Bacteria for the degradation of biodegradable plastic PBAT(Polybutylene adipate terephthalate).</title>
        <authorList>
            <person name="Weon H.-Y."/>
            <person name="Yeon J."/>
        </authorList>
    </citation>
    <scope>NUCLEOTIDE SEQUENCE [LARGE SCALE GENOMIC DNA]</scope>
    <source>
        <strain evidence="5 6">SBD 7-3</strain>
    </source>
</reference>
<dbReference type="CDD" id="cd02966">
    <property type="entry name" value="TlpA_like_family"/>
    <property type="match status" value="1"/>
</dbReference>
<sequence>MALAGAAAGAGWAWWRHRETAADAGAEQALWQERFERPEGGELMMSALRGQPLVLNFWATWCAPCVKEMPLLDAFYKEHKAKGWQVVGLAIDSPTPVREFLGKLPITFPIGLAGLNGVDLNRALGNPSGALPFSVAFDRQGMVIFRKLGLLKPEDLAQWAEKFASGQ</sequence>
<dbReference type="InterPro" id="IPR036249">
    <property type="entry name" value="Thioredoxin-like_sf"/>
</dbReference>
<dbReference type="PROSITE" id="PS51352">
    <property type="entry name" value="THIOREDOXIN_2"/>
    <property type="match status" value="1"/>
</dbReference>
<comment type="subcellular location">
    <subcellularLocation>
        <location evidence="1">Cell envelope</location>
    </subcellularLocation>
</comment>
<gene>
    <name evidence="5" type="ORF">RXV79_21350</name>
</gene>
<evidence type="ECO:0000256" key="2">
    <source>
        <dbReference type="ARBA" id="ARBA00022748"/>
    </source>
</evidence>
<keyword evidence="3" id="KW-0676">Redox-active center</keyword>
<evidence type="ECO:0000256" key="3">
    <source>
        <dbReference type="ARBA" id="ARBA00023284"/>
    </source>
</evidence>
<keyword evidence="2" id="KW-0201">Cytochrome c-type biogenesis</keyword>
<keyword evidence="6" id="KW-1185">Reference proteome</keyword>
<proteinExistence type="predicted"/>
<dbReference type="PANTHER" id="PTHR42852">
    <property type="entry name" value="THIOL:DISULFIDE INTERCHANGE PROTEIN DSBE"/>
    <property type="match status" value="1"/>
</dbReference>
<evidence type="ECO:0000313" key="5">
    <source>
        <dbReference type="EMBL" id="WOB07447.1"/>
    </source>
</evidence>
<dbReference type="EMBL" id="CP136336">
    <property type="protein sequence ID" value="WOB07447.1"/>
    <property type="molecule type" value="Genomic_DNA"/>
</dbReference>
<name>A0ABZ0CR30_9BURK</name>
<dbReference type="InterPro" id="IPR017937">
    <property type="entry name" value="Thioredoxin_CS"/>
</dbReference>
<evidence type="ECO:0000259" key="4">
    <source>
        <dbReference type="PROSITE" id="PS51352"/>
    </source>
</evidence>
<dbReference type="InterPro" id="IPR013740">
    <property type="entry name" value="Redoxin"/>
</dbReference>
<dbReference type="SUPFAM" id="SSF52833">
    <property type="entry name" value="Thioredoxin-like"/>
    <property type="match status" value="1"/>
</dbReference>
<dbReference type="Gene3D" id="3.40.30.10">
    <property type="entry name" value="Glutaredoxin"/>
    <property type="match status" value="1"/>
</dbReference>
<organism evidence="5 6">
    <name type="scientific">Piscinibacter gummiphilus</name>
    <dbReference type="NCBI Taxonomy" id="946333"/>
    <lineage>
        <taxon>Bacteria</taxon>
        <taxon>Pseudomonadati</taxon>
        <taxon>Pseudomonadota</taxon>
        <taxon>Betaproteobacteria</taxon>
        <taxon>Burkholderiales</taxon>
        <taxon>Sphaerotilaceae</taxon>
        <taxon>Piscinibacter</taxon>
    </lineage>
</organism>
<dbReference type="InterPro" id="IPR013766">
    <property type="entry name" value="Thioredoxin_domain"/>
</dbReference>
<evidence type="ECO:0000313" key="6">
    <source>
        <dbReference type="Proteomes" id="UP001303946"/>
    </source>
</evidence>
<dbReference type="PANTHER" id="PTHR42852:SF17">
    <property type="entry name" value="THIOREDOXIN-LIKE PROTEIN HI_1115"/>
    <property type="match status" value="1"/>
</dbReference>
<protein>
    <submittedName>
        <fullName evidence="5">TlpA disulfide reductase family protein</fullName>
    </submittedName>
</protein>